<dbReference type="Proteomes" id="UP000317369">
    <property type="component" value="Chromosome"/>
</dbReference>
<evidence type="ECO:0000313" key="2">
    <source>
        <dbReference type="Proteomes" id="UP000317369"/>
    </source>
</evidence>
<accession>A0A517YW65</accession>
<proteinExistence type="predicted"/>
<sequence>MFVGEFKLAVKHPATGGGGLVVVDIECVARKTF</sequence>
<dbReference type="KEGG" id="pcor:KS4_25480"/>
<reference evidence="1 2" key="1">
    <citation type="submission" date="2019-02" db="EMBL/GenBank/DDBJ databases">
        <title>Deep-cultivation of Planctomycetes and their phenomic and genomic characterization uncovers novel biology.</title>
        <authorList>
            <person name="Wiegand S."/>
            <person name="Jogler M."/>
            <person name="Boedeker C."/>
            <person name="Pinto D."/>
            <person name="Vollmers J."/>
            <person name="Rivas-Marin E."/>
            <person name="Kohn T."/>
            <person name="Peeters S.H."/>
            <person name="Heuer A."/>
            <person name="Rast P."/>
            <person name="Oberbeckmann S."/>
            <person name="Bunk B."/>
            <person name="Jeske O."/>
            <person name="Meyerdierks A."/>
            <person name="Storesund J.E."/>
            <person name="Kallscheuer N."/>
            <person name="Luecker S."/>
            <person name="Lage O.M."/>
            <person name="Pohl T."/>
            <person name="Merkel B.J."/>
            <person name="Hornburger P."/>
            <person name="Mueller R.-W."/>
            <person name="Bruemmer F."/>
            <person name="Labrenz M."/>
            <person name="Spormann A.M."/>
            <person name="Op den Camp H."/>
            <person name="Overmann J."/>
            <person name="Amann R."/>
            <person name="Jetten M.S.M."/>
            <person name="Mascher T."/>
            <person name="Medema M.H."/>
            <person name="Devos D.P."/>
            <person name="Kaster A.-K."/>
            <person name="Ovreas L."/>
            <person name="Rohde M."/>
            <person name="Galperin M.Y."/>
            <person name="Jogler C."/>
        </authorList>
    </citation>
    <scope>NUCLEOTIDE SEQUENCE [LARGE SCALE GENOMIC DNA]</scope>
    <source>
        <strain evidence="1 2">KS4</strain>
    </source>
</reference>
<organism evidence="1 2">
    <name type="scientific">Poriferisphaera corsica</name>
    <dbReference type="NCBI Taxonomy" id="2528020"/>
    <lineage>
        <taxon>Bacteria</taxon>
        <taxon>Pseudomonadati</taxon>
        <taxon>Planctomycetota</taxon>
        <taxon>Phycisphaerae</taxon>
        <taxon>Phycisphaerales</taxon>
        <taxon>Phycisphaeraceae</taxon>
        <taxon>Poriferisphaera</taxon>
    </lineage>
</organism>
<name>A0A517YW65_9BACT</name>
<gene>
    <name evidence="1" type="ORF">KS4_25480</name>
</gene>
<protein>
    <submittedName>
        <fullName evidence="1">Uncharacterized protein</fullName>
    </submittedName>
</protein>
<keyword evidence="2" id="KW-1185">Reference proteome</keyword>
<evidence type="ECO:0000313" key="1">
    <source>
        <dbReference type="EMBL" id="QDU34478.1"/>
    </source>
</evidence>
<dbReference type="AlphaFoldDB" id="A0A517YW65"/>
<dbReference type="EMBL" id="CP036425">
    <property type="protein sequence ID" value="QDU34478.1"/>
    <property type="molecule type" value="Genomic_DNA"/>
</dbReference>